<dbReference type="Pfam" id="PF00005">
    <property type="entry name" value="ABC_tran"/>
    <property type="match status" value="1"/>
</dbReference>
<evidence type="ECO:0000256" key="6">
    <source>
        <dbReference type="ARBA" id="ARBA00022840"/>
    </source>
</evidence>
<keyword evidence="6 11" id="KW-0067">ATP-binding</keyword>
<evidence type="ECO:0000313" key="11">
    <source>
        <dbReference type="EMBL" id="MFC5628012.1"/>
    </source>
</evidence>
<dbReference type="Gene3D" id="3.40.50.300">
    <property type="entry name" value="P-loop containing nucleotide triphosphate hydrolases"/>
    <property type="match status" value="1"/>
</dbReference>
<comment type="subcellular location">
    <subcellularLocation>
        <location evidence="1">Cell membrane</location>
        <topology evidence="1">Peripheral membrane protein</topology>
    </subcellularLocation>
</comment>
<keyword evidence="7" id="KW-0408">Iron</keyword>
<dbReference type="InterPro" id="IPR003593">
    <property type="entry name" value="AAA+_ATPase"/>
</dbReference>
<evidence type="ECO:0000256" key="2">
    <source>
        <dbReference type="ARBA" id="ARBA00022448"/>
    </source>
</evidence>
<protein>
    <submittedName>
        <fullName evidence="11">ABC transporter ATP-binding protein</fullName>
    </submittedName>
</protein>
<feature type="domain" description="ABC transporter" evidence="10">
    <location>
        <begin position="4"/>
        <end position="240"/>
    </location>
</feature>
<evidence type="ECO:0000256" key="3">
    <source>
        <dbReference type="ARBA" id="ARBA00022475"/>
    </source>
</evidence>
<sequence length="263" mass="28999">MSTLTIEQIAVGYGDSIIIDGLDVTIPENKITTIIGPNGCGKSTLLKTISRLLKAQKGSVYLDGKAIHQLSTKDIAKRMAILPQTTETPSGLTVYELVSYGRFPYQKGFHSMKKEDVEAVQWALEVTGVTDFSDRPVEALSGGQRQRVWIAMALAQETEILVLDEPTTYLDLAHQLDILLLLKSLNEKENRTIVMVLHDLNHASRFSDYLIAMKDGAIVTEGTPNEVMTAENMEAVFDIQAIMTECPLSNHPICLTYQSSKGV</sequence>
<dbReference type="InterPro" id="IPR017871">
    <property type="entry name" value="ABC_transporter-like_CS"/>
</dbReference>
<evidence type="ECO:0000256" key="5">
    <source>
        <dbReference type="ARBA" id="ARBA00022741"/>
    </source>
</evidence>
<dbReference type="InterPro" id="IPR051535">
    <property type="entry name" value="Siderophore_ABC-ATPase"/>
</dbReference>
<keyword evidence="9" id="KW-0472">Membrane</keyword>
<dbReference type="SUPFAM" id="SSF52540">
    <property type="entry name" value="P-loop containing nucleoside triphosphate hydrolases"/>
    <property type="match status" value="1"/>
</dbReference>
<dbReference type="SMART" id="SM00382">
    <property type="entry name" value="AAA"/>
    <property type="match status" value="1"/>
</dbReference>
<dbReference type="InterPro" id="IPR003439">
    <property type="entry name" value="ABC_transporter-like_ATP-bd"/>
</dbReference>
<keyword evidence="4" id="KW-0410">Iron transport</keyword>
<dbReference type="GO" id="GO:0005524">
    <property type="term" value="F:ATP binding"/>
    <property type="evidence" value="ECO:0007669"/>
    <property type="project" value="UniProtKB-KW"/>
</dbReference>
<proteinExistence type="predicted"/>
<evidence type="ECO:0000256" key="8">
    <source>
        <dbReference type="ARBA" id="ARBA00023065"/>
    </source>
</evidence>
<keyword evidence="5" id="KW-0547">Nucleotide-binding</keyword>
<evidence type="ECO:0000313" key="12">
    <source>
        <dbReference type="Proteomes" id="UP001596143"/>
    </source>
</evidence>
<dbReference type="PANTHER" id="PTHR42771">
    <property type="entry name" value="IRON(3+)-HYDROXAMATE IMPORT ATP-BINDING PROTEIN FHUC"/>
    <property type="match status" value="1"/>
</dbReference>
<evidence type="ECO:0000259" key="10">
    <source>
        <dbReference type="PROSITE" id="PS50893"/>
    </source>
</evidence>
<keyword evidence="8" id="KW-0406">Ion transport</keyword>
<dbReference type="EMBL" id="JBHSPF010000017">
    <property type="protein sequence ID" value="MFC5628012.1"/>
    <property type="molecule type" value="Genomic_DNA"/>
</dbReference>
<dbReference type="RefSeq" id="WP_270896686.1">
    <property type="nucleotide sequence ID" value="NZ_JBHSPF010000017.1"/>
</dbReference>
<dbReference type="PROSITE" id="PS00211">
    <property type="entry name" value="ABC_TRANSPORTER_1"/>
    <property type="match status" value="1"/>
</dbReference>
<dbReference type="PROSITE" id="PS50893">
    <property type="entry name" value="ABC_TRANSPORTER_2"/>
    <property type="match status" value="1"/>
</dbReference>
<dbReference type="CDD" id="cd03214">
    <property type="entry name" value="ABC_Iron-Siderophores_B12_Hemin"/>
    <property type="match status" value="1"/>
</dbReference>
<evidence type="ECO:0000256" key="4">
    <source>
        <dbReference type="ARBA" id="ARBA00022496"/>
    </source>
</evidence>
<evidence type="ECO:0000256" key="7">
    <source>
        <dbReference type="ARBA" id="ARBA00023004"/>
    </source>
</evidence>
<dbReference type="PANTHER" id="PTHR42771:SF4">
    <property type="entry name" value="IRON(3+)-HYDROXAMATE IMPORT ATP-BINDING PROTEIN FHUC"/>
    <property type="match status" value="1"/>
</dbReference>
<keyword evidence="12" id="KW-1185">Reference proteome</keyword>
<dbReference type="InterPro" id="IPR027417">
    <property type="entry name" value="P-loop_NTPase"/>
</dbReference>
<evidence type="ECO:0000256" key="9">
    <source>
        <dbReference type="ARBA" id="ARBA00023136"/>
    </source>
</evidence>
<evidence type="ECO:0000256" key="1">
    <source>
        <dbReference type="ARBA" id="ARBA00004202"/>
    </source>
</evidence>
<organism evidence="11 12">
    <name type="scientific">Aliibacillus thermotolerans</name>
    <dbReference type="NCBI Taxonomy" id="1834418"/>
    <lineage>
        <taxon>Bacteria</taxon>
        <taxon>Bacillati</taxon>
        <taxon>Bacillota</taxon>
        <taxon>Bacilli</taxon>
        <taxon>Bacillales</taxon>
        <taxon>Bacillaceae</taxon>
        <taxon>Aliibacillus</taxon>
    </lineage>
</organism>
<accession>A0ABW0U3F4</accession>
<keyword evidence="3" id="KW-1003">Cell membrane</keyword>
<dbReference type="Proteomes" id="UP001596143">
    <property type="component" value="Unassembled WGS sequence"/>
</dbReference>
<keyword evidence="2" id="KW-0813">Transport</keyword>
<gene>
    <name evidence="11" type="ORF">ACFPTR_03785</name>
</gene>
<reference evidence="12" key="1">
    <citation type="journal article" date="2019" name="Int. J. Syst. Evol. Microbiol.">
        <title>The Global Catalogue of Microorganisms (GCM) 10K type strain sequencing project: providing services to taxonomists for standard genome sequencing and annotation.</title>
        <authorList>
            <consortium name="The Broad Institute Genomics Platform"/>
            <consortium name="The Broad Institute Genome Sequencing Center for Infectious Disease"/>
            <person name="Wu L."/>
            <person name="Ma J."/>
        </authorList>
    </citation>
    <scope>NUCLEOTIDE SEQUENCE [LARGE SCALE GENOMIC DNA]</scope>
    <source>
        <strain evidence="12">CGMCC 1.15790</strain>
    </source>
</reference>
<comment type="caution">
    <text evidence="11">The sequence shown here is derived from an EMBL/GenBank/DDBJ whole genome shotgun (WGS) entry which is preliminary data.</text>
</comment>
<name>A0ABW0U3F4_9BACI</name>